<dbReference type="eggNOG" id="COG0274">
    <property type="taxonomic scope" value="Bacteria"/>
</dbReference>
<evidence type="ECO:0000256" key="2">
    <source>
        <dbReference type="ARBA" id="ARBA00022490"/>
    </source>
</evidence>
<dbReference type="STRING" id="383372.Rcas_2706"/>
<evidence type="ECO:0000313" key="8">
    <source>
        <dbReference type="EMBL" id="ABU58777.1"/>
    </source>
</evidence>
<accession>A7NMK6</accession>
<comment type="catalytic activity">
    <reaction evidence="5 7">
        <text>2-deoxy-D-ribose 5-phosphate = D-glyceraldehyde 3-phosphate + acetaldehyde</text>
        <dbReference type="Rhea" id="RHEA:12821"/>
        <dbReference type="ChEBI" id="CHEBI:15343"/>
        <dbReference type="ChEBI" id="CHEBI:59776"/>
        <dbReference type="ChEBI" id="CHEBI:62877"/>
        <dbReference type="EC" id="4.1.2.4"/>
    </reaction>
</comment>
<evidence type="ECO:0000256" key="5">
    <source>
        <dbReference type="ARBA" id="ARBA00048791"/>
    </source>
</evidence>
<keyword evidence="9" id="KW-1185">Reference proteome</keyword>
<proteinExistence type="inferred from homology"/>
<dbReference type="Proteomes" id="UP000000263">
    <property type="component" value="Chromosome"/>
</dbReference>
<dbReference type="UniPathway" id="UPA00002">
    <property type="reaction ID" value="UER00468"/>
</dbReference>
<dbReference type="HOGENOM" id="CLU_053595_0_2_0"/>
<dbReference type="InterPro" id="IPR011343">
    <property type="entry name" value="DeoC"/>
</dbReference>
<comment type="function">
    <text evidence="6 7">Catalyzes a reversible aldol reaction between acetaldehyde and D-glyceraldehyde 3-phosphate to generate 2-deoxy-D-ribose 5-phosphate.</text>
</comment>
<feature type="active site" description="Proton donor/acceptor" evidence="7">
    <location>
        <position position="182"/>
    </location>
</feature>
<dbReference type="SUPFAM" id="SSF51569">
    <property type="entry name" value="Aldolase"/>
    <property type="match status" value="1"/>
</dbReference>
<dbReference type="InterPro" id="IPR028581">
    <property type="entry name" value="DeoC_typeI"/>
</dbReference>
<dbReference type="InterPro" id="IPR013785">
    <property type="entry name" value="Aldolase_TIM"/>
</dbReference>
<dbReference type="HAMAP" id="MF_00114">
    <property type="entry name" value="DeoC_type1"/>
    <property type="match status" value="1"/>
</dbReference>
<keyword evidence="4 7" id="KW-0704">Schiff base</keyword>
<evidence type="ECO:0000256" key="3">
    <source>
        <dbReference type="ARBA" id="ARBA00023239"/>
    </source>
</evidence>
<comment type="similarity">
    <text evidence="1 7">Belongs to the DeoC/FbaB aldolase family. DeoC type 1 subfamily.</text>
</comment>
<name>A7NMK6_ROSCS</name>
<dbReference type="NCBIfam" id="TIGR00126">
    <property type="entry name" value="deoC"/>
    <property type="match status" value="1"/>
</dbReference>
<evidence type="ECO:0000256" key="7">
    <source>
        <dbReference type="HAMAP-Rule" id="MF_00114"/>
    </source>
</evidence>
<dbReference type="EC" id="4.1.2.4" evidence="7"/>
<dbReference type="SMART" id="SM01133">
    <property type="entry name" value="DeoC"/>
    <property type="match status" value="1"/>
</dbReference>
<dbReference type="Pfam" id="PF01791">
    <property type="entry name" value="DeoC"/>
    <property type="match status" value="1"/>
</dbReference>
<dbReference type="EMBL" id="CP000804">
    <property type="protein sequence ID" value="ABU58777.1"/>
    <property type="molecule type" value="Genomic_DNA"/>
</dbReference>
<evidence type="ECO:0000256" key="1">
    <source>
        <dbReference type="ARBA" id="ARBA00010936"/>
    </source>
</evidence>
<dbReference type="PANTHER" id="PTHR10889">
    <property type="entry name" value="DEOXYRIBOSE-PHOSPHATE ALDOLASE"/>
    <property type="match status" value="1"/>
</dbReference>
<feature type="active site" description="Schiff-base intermediate with acetaldehyde" evidence="7">
    <location>
        <position position="153"/>
    </location>
</feature>
<dbReference type="PIRSF" id="PIRSF001357">
    <property type="entry name" value="DeoC"/>
    <property type="match status" value="1"/>
</dbReference>
<reference evidence="8 9" key="1">
    <citation type="submission" date="2007-08" db="EMBL/GenBank/DDBJ databases">
        <title>Complete sequence of Roseiflexus castenholzii DSM 13941.</title>
        <authorList>
            <consortium name="US DOE Joint Genome Institute"/>
            <person name="Copeland A."/>
            <person name="Lucas S."/>
            <person name="Lapidus A."/>
            <person name="Barry K."/>
            <person name="Glavina del Rio T."/>
            <person name="Dalin E."/>
            <person name="Tice H."/>
            <person name="Pitluck S."/>
            <person name="Thompson L.S."/>
            <person name="Brettin T."/>
            <person name="Bruce D."/>
            <person name="Detter J.C."/>
            <person name="Han C."/>
            <person name="Tapia R."/>
            <person name="Schmutz J."/>
            <person name="Larimer F."/>
            <person name="Land M."/>
            <person name="Hauser L."/>
            <person name="Kyrpides N."/>
            <person name="Mikhailova N."/>
            <person name="Bryant D.A."/>
            <person name="Hanada S."/>
            <person name="Tsukatani Y."/>
            <person name="Richardson P."/>
        </authorList>
    </citation>
    <scope>NUCLEOTIDE SEQUENCE [LARGE SCALE GENOMIC DNA]</scope>
    <source>
        <strain evidence="9">DSM 13941 / HLO8</strain>
    </source>
</reference>
<evidence type="ECO:0000256" key="6">
    <source>
        <dbReference type="ARBA" id="ARBA00056337"/>
    </source>
</evidence>
<protein>
    <recommendedName>
        <fullName evidence="7">Deoxyribose-phosphate aldolase</fullName>
        <shortName evidence="7">DERA</shortName>
        <ecNumber evidence="7">4.1.2.4</ecNumber>
    </recommendedName>
    <alternativeName>
        <fullName evidence="7">2-deoxy-D-ribose 5-phosphate aldolase</fullName>
    </alternativeName>
    <alternativeName>
        <fullName evidence="7">Phosphodeoxyriboaldolase</fullName>
        <shortName evidence="7">Deoxyriboaldolase</shortName>
    </alternativeName>
</protein>
<dbReference type="SMR" id="A7NMK6"/>
<evidence type="ECO:0000313" key="9">
    <source>
        <dbReference type="Proteomes" id="UP000000263"/>
    </source>
</evidence>
<dbReference type="GO" id="GO:0005737">
    <property type="term" value="C:cytoplasm"/>
    <property type="evidence" value="ECO:0007669"/>
    <property type="project" value="UniProtKB-SubCell"/>
</dbReference>
<organism evidence="8 9">
    <name type="scientific">Roseiflexus castenholzii (strain DSM 13941 / HLO8)</name>
    <dbReference type="NCBI Taxonomy" id="383372"/>
    <lineage>
        <taxon>Bacteria</taxon>
        <taxon>Bacillati</taxon>
        <taxon>Chloroflexota</taxon>
        <taxon>Chloroflexia</taxon>
        <taxon>Chloroflexales</taxon>
        <taxon>Roseiflexineae</taxon>
        <taxon>Roseiflexaceae</taxon>
        <taxon>Roseiflexus</taxon>
    </lineage>
</organism>
<dbReference type="Gene3D" id="3.20.20.70">
    <property type="entry name" value="Aldolase class I"/>
    <property type="match status" value="1"/>
</dbReference>
<keyword evidence="3 7" id="KW-0456">Lyase</keyword>
<dbReference type="PANTHER" id="PTHR10889:SF1">
    <property type="entry name" value="DEOXYRIBOSE-PHOSPHATE ALDOLASE"/>
    <property type="match status" value="1"/>
</dbReference>
<dbReference type="FunFam" id="3.20.20.70:FF:000044">
    <property type="entry name" value="Deoxyribose-phosphate aldolase"/>
    <property type="match status" value="1"/>
</dbReference>
<dbReference type="OrthoDB" id="9778711at2"/>
<dbReference type="GO" id="GO:0009264">
    <property type="term" value="P:deoxyribonucleotide catabolic process"/>
    <property type="evidence" value="ECO:0007669"/>
    <property type="project" value="UniProtKB-UniRule"/>
</dbReference>
<gene>
    <name evidence="7" type="primary">deoC</name>
    <name evidence="8" type="ordered locus">Rcas_2706</name>
</gene>
<dbReference type="RefSeq" id="WP_012121201.1">
    <property type="nucleotide sequence ID" value="NC_009767.1"/>
</dbReference>
<dbReference type="GO" id="GO:0006018">
    <property type="term" value="P:2-deoxyribose 1-phosphate catabolic process"/>
    <property type="evidence" value="ECO:0007669"/>
    <property type="project" value="UniProtKB-UniRule"/>
</dbReference>
<sequence>MDIARMIDHTLLKPDATPQQIAQLCAEAREYGFAAVCVNPVYVAQAAALLAGSVTVVCSVAGFPLGANGTAAKVFETRQAIADGAREIDMVISIGHLKSGDDDHVRNDIRSVVETAHAGGAICKVIIETALLTDDEKRRACTLSVEAGADFVKTSTGFASGGATVADVTLMRAVVGDRARIKAAGGIRTLADAHAMIAAGADRIGTSSGIAIVREKMSEK</sequence>
<keyword evidence="2 7" id="KW-0963">Cytoplasm</keyword>
<comment type="pathway">
    <text evidence="7">Carbohydrate degradation; 2-deoxy-D-ribose 1-phosphate degradation; D-glyceraldehyde 3-phosphate and acetaldehyde from 2-deoxy-alpha-D-ribose 1-phosphate: step 2/2.</text>
</comment>
<dbReference type="CDD" id="cd00959">
    <property type="entry name" value="DeoC"/>
    <property type="match status" value="1"/>
</dbReference>
<dbReference type="InterPro" id="IPR002915">
    <property type="entry name" value="DeoC/FbaB/LacD_aldolase"/>
</dbReference>
<dbReference type="GO" id="GO:0016052">
    <property type="term" value="P:carbohydrate catabolic process"/>
    <property type="evidence" value="ECO:0007669"/>
    <property type="project" value="TreeGrafter"/>
</dbReference>
<feature type="active site" description="Proton donor/acceptor" evidence="7">
    <location>
        <position position="89"/>
    </location>
</feature>
<comment type="subcellular location">
    <subcellularLocation>
        <location evidence="7">Cytoplasm</location>
    </subcellularLocation>
</comment>
<dbReference type="AlphaFoldDB" id="A7NMK6"/>
<dbReference type="KEGG" id="rca:Rcas_2706"/>
<dbReference type="GO" id="GO:0004139">
    <property type="term" value="F:deoxyribose-phosphate aldolase activity"/>
    <property type="evidence" value="ECO:0007669"/>
    <property type="project" value="UniProtKB-UniRule"/>
</dbReference>
<evidence type="ECO:0000256" key="4">
    <source>
        <dbReference type="ARBA" id="ARBA00023270"/>
    </source>
</evidence>